<dbReference type="AlphaFoldDB" id="A0A8H6HX97"/>
<proteinExistence type="predicted"/>
<feature type="transmembrane region" description="Helical" evidence="1">
    <location>
        <begin position="12"/>
        <end position="34"/>
    </location>
</feature>
<feature type="transmembrane region" description="Helical" evidence="1">
    <location>
        <begin position="200"/>
        <end position="220"/>
    </location>
</feature>
<feature type="transmembrane region" description="Helical" evidence="1">
    <location>
        <begin position="46"/>
        <end position="71"/>
    </location>
</feature>
<keyword evidence="1" id="KW-1133">Transmembrane helix</keyword>
<comment type="caution">
    <text evidence="3">The sequence shown here is derived from an EMBL/GenBank/DDBJ whole genome shotgun (WGS) entry which is preliminary data.</text>
</comment>
<sequence length="258" mass="29087">MSPFFSSTLGALLIAVLLNTYLYGVATVQYVSYYYQQFQDPKWIRFTIGGLFVTDTFHSICIIYMAWVYAVEDFGNVAGLIQIIWPFPLSAIMMAFTAFMVQLFLSYRILLLTKKYVIAIPLAVLSLGCFVSGMIVGVKVWLAETMLELSTVNTALTFWLTAETVIDLSIAVILLFTLYQSRSGLKSTDRVVKHLMRTSLQTGLCTGIFATLCMILFLALPGTQYYLMFGLPISRVYTCTLLDTLLSRDNTSRHPRRV</sequence>
<dbReference type="PANTHER" id="PTHR40465">
    <property type="entry name" value="CHROMOSOME 1, WHOLE GENOME SHOTGUN SEQUENCE"/>
    <property type="match status" value="1"/>
</dbReference>
<evidence type="ECO:0000256" key="1">
    <source>
        <dbReference type="SAM" id="Phobius"/>
    </source>
</evidence>
<dbReference type="Pfam" id="PF20152">
    <property type="entry name" value="DUF6534"/>
    <property type="match status" value="1"/>
</dbReference>
<keyword evidence="4" id="KW-1185">Reference proteome</keyword>
<dbReference type="EMBL" id="JACGCI010000032">
    <property type="protein sequence ID" value="KAF6754918.1"/>
    <property type="molecule type" value="Genomic_DNA"/>
</dbReference>
<dbReference type="Proteomes" id="UP000521943">
    <property type="component" value="Unassembled WGS sequence"/>
</dbReference>
<name>A0A8H6HX97_9AGAR</name>
<feature type="transmembrane region" description="Helical" evidence="1">
    <location>
        <begin position="158"/>
        <end position="179"/>
    </location>
</feature>
<evidence type="ECO:0000313" key="3">
    <source>
        <dbReference type="EMBL" id="KAF6754918.1"/>
    </source>
</evidence>
<evidence type="ECO:0000313" key="4">
    <source>
        <dbReference type="Proteomes" id="UP000521943"/>
    </source>
</evidence>
<keyword evidence="1" id="KW-0472">Membrane</keyword>
<feature type="transmembrane region" description="Helical" evidence="1">
    <location>
        <begin position="83"/>
        <end position="105"/>
    </location>
</feature>
<protein>
    <recommendedName>
        <fullName evidence="2">DUF6534 domain-containing protein</fullName>
    </recommendedName>
</protein>
<keyword evidence="1" id="KW-0812">Transmembrane</keyword>
<dbReference type="OrthoDB" id="2562493at2759"/>
<organism evidence="3 4">
    <name type="scientific">Ephemerocybe angulata</name>
    <dbReference type="NCBI Taxonomy" id="980116"/>
    <lineage>
        <taxon>Eukaryota</taxon>
        <taxon>Fungi</taxon>
        <taxon>Dikarya</taxon>
        <taxon>Basidiomycota</taxon>
        <taxon>Agaricomycotina</taxon>
        <taxon>Agaricomycetes</taxon>
        <taxon>Agaricomycetidae</taxon>
        <taxon>Agaricales</taxon>
        <taxon>Agaricineae</taxon>
        <taxon>Psathyrellaceae</taxon>
        <taxon>Ephemerocybe</taxon>
    </lineage>
</organism>
<reference evidence="3 4" key="1">
    <citation type="submission" date="2020-07" db="EMBL/GenBank/DDBJ databases">
        <title>Comparative genomics of pyrophilous fungi reveals a link between fire events and developmental genes.</title>
        <authorList>
            <consortium name="DOE Joint Genome Institute"/>
            <person name="Steindorff A.S."/>
            <person name="Carver A."/>
            <person name="Calhoun S."/>
            <person name="Stillman K."/>
            <person name="Liu H."/>
            <person name="Lipzen A."/>
            <person name="Pangilinan J."/>
            <person name="Labutti K."/>
            <person name="Bruns T.D."/>
            <person name="Grigoriev I.V."/>
        </authorList>
    </citation>
    <scope>NUCLEOTIDE SEQUENCE [LARGE SCALE GENOMIC DNA]</scope>
    <source>
        <strain evidence="3 4">CBS 144469</strain>
    </source>
</reference>
<gene>
    <name evidence="3" type="ORF">DFP72DRAFT_354733</name>
</gene>
<evidence type="ECO:0000259" key="2">
    <source>
        <dbReference type="Pfam" id="PF20152"/>
    </source>
</evidence>
<feature type="domain" description="DUF6534" evidence="2">
    <location>
        <begin position="164"/>
        <end position="249"/>
    </location>
</feature>
<dbReference type="PANTHER" id="PTHR40465:SF1">
    <property type="entry name" value="DUF6534 DOMAIN-CONTAINING PROTEIN"/>
    <property type="match status" value="1"/>
</dbReference>
<accession>A0A8H6HX97</accession>
<feature type="transmembrane region" description="Helical" evidence="1">
    <location>
        <begin position="117"/>
        <end position="138"/>
    </location>
</feature>
<dbReference type="InterPro" id="IPR045339">
    <property type="entry name" value="DUF6534"/>
</dbReference>